<dbReference type="RefSeq" id="WP_133490326.1">
    <property type="nucleotide sequence ID" value="NZ_AQPF01000058.1"/>
</dbReference>
<dbReference type="EMBL" id="AQPF01000058">
    <property type="protein sequence ID" value="KAF0802960.1"/>
    <property type="molecule type" value="Genomic_DNA"/>
</dbReference>
<proteinExistence type="predicted"/>
<organism evidence="1 2">
    <name type="scientific">Alcanivorax xiamenensis</name>
    <dbReference type="NCBI Taxonomy" id="1177156"/>
    <lineage>
        <taxon>Bacteria</taxon>
        <taxon>Pseudomonadati</taxon>
        <taxon>Pseudomonadota</taxon>
        <taxon>Gammaproteobacteria</taxon>
        <taxon>Oceanospirillales</taxon>
        <taxon>Alcanivoracaceae</taxon>
        <taxon>Alcanivorax</taxon>
    </lineage>
</organism>
<comment type="caution">
    <text evidence="1">The sequence shown here is derived from an EMBL/GenBank/DDBJ whole genome shotgun (WGS) entry which is preliminary data.</text>
</comment>
<protein>
    <recommendedName>
        <fullName evidence="3">Tir chaperone protein (CesT) family protein</fullName>
    </recommendedName>
</protein>
<keyword evidence="2" id="KW-1185">Reference proteome</keyword>
<reference evidence="1 2" key="1">
    <citation type="submission" date="2012-09" db="EMBL/GenBank/DDBJ databases">
        <title>Genome Sequence of alkane-degrading Bacterium Alcanivorax sp. 6-D-6.</title>
        <authorList>
            <person name="Lai Q."/>
            <person name="Shao Z."/>
        </authorList>
    </citation>
    <scope>NUCLEOTIDE SEQUENCE [LARGE SCALE GENOMIC DNA]</scope>
    <source>
        <strain evidence="1 2">6-D-6</strain>
    </source>
</reference>
<name>A0ABQ6Y374_9GAMM</name>
<sequence>MTYRLIDHNGNDVSLPDLETLRTFLSQPPAYWRSGSGDSAVLLSDSERLLFFKLTGGIFILQHPDYLVPLLAPPSGRSVTLSHAVGGEALLFPESALHSEQQAFEILAACLRSGTLAPRYHWTDLYDLDFDHPF</sequence>
<evidence type="ECO:0000313" key="2">
    <source>
        <dbReference type="Proteomes" id="UP000771797"/>
    </source>
</evidence>
<dbReference type="Proteomes" id="UP000771797">
    <property type="component" value="Unassembled WGS sequence"/>
</dbReference>
<evidence type="ECO:0008006" key="3">
    <source>
        <dbReference type="Google" id="ProtNLM"/>
    </source>
</evidence>
<gene>
    <name evidence="1" type="ORF">A6D6_03869</name>
</gene>
<evidence type="ECO:0000313" key="1">
    <source>
        <dbReference type="EMBL" id="KAF0802960.1"/>
    </source>
</evidence>
<accession>A0ABQ6Y374</accession>